<reference evidence="2" key="2">
    <citation type="submission" date="2012-06" db="EMBL/GenBank/DDBJ databases">
        <title>Annotation of the Genome Sequence of Fusarium oxysporum Fo47.</title>
        <authorList>
            <consortium name="The Broad Institute Genomics Platform"/>
            <person name="Ma L.-J."/>
            <person name="Corby-Kistler H."/>
            <person name="Broz K."/>
            <person name="Gale L.R."/>
            <person name="Jonkers W."/>
            <person name="O'Donnell K."/>
            <person name="Ploetz R."/>
            <person name="Steinberg C."/>
            <person name="Schwartz D.C."/>
            <person name="VanEtten H."/>
            <person name="Zhou S."/>
            <person name="Young S.K."/>
            <person name="Zeng Q."/>
            <person name="Gargeya S."/>
            <person name="Fitzgerald M."/>
            <person name="Abouelleil A."/>
            <person name="Alvarado L."/>
            <person name="Chapman S.B."/>
            <person name="Gainer-Dewar J."/>
            <person name="Goldberg J."/>
            <person name="Griggs A."/>
            <person name="Gujja S."/>
            <person name="Hansen M."/>
            <person name="Howarth C."/>
            <person name="Imamovic A."/>
            <person name="Ireland A."/>
            <person name="Larimer J."/>
            <person name="McCowan C."/>
            <person name="Murphy C."/>
            <person name="Pearson M."/>
            <person name="Poon T.W."/>
            <person name="Priest M."/>
            <person name="Roberts A."/>
            <person name="Saif S."/>
            <person name="Shea T."/>
            <person name="Sykes S."/>
            <person name="Wortman J."/>
            <person name="Nusbaum C."/>
            <person name="Birren B."/>
        </authorList>
    </citation>
    <scope>NUCLEOTIDE SEQUENCE</scope>
    <source>
        <strain evidence="2">Fo47</strain>
    </source>
</reference>
<dbReference type="HOGENOM" id="CLU_2306317_0_0_1"/>
<evidence type="ECO:0000313" key="2">
    <source>
        <dbReference type="EMBL" id="EWZ41333.1"/>
    </source>
</evidence>
<sequence length="100" mass="11271">MVFSLNSMLVLMMCYSLGVSLFFSHTHRRPFVPESLEQTSYAVLSSFCGVFQNDGAHSQQTTSMHEGVIRDLPALPAMLRHRSLVIPQPCFTAHCIRARE</sequence>
<feature type="transmembrane region" description="Helical" evidence="1">
    <location>
        <begin position="6"/>
        <end position="23"/>
    </location>
</feature>
<dbReference type="EMBL" id="JH717899">
    <property type="protein sequence ID" value="EWZ41333.1"/>
    <property type="molecule type" value="Genomic_DNA"/>
</dbReference>
<dbReference type="VEuPathDB" id="FungiDB:FOZG_06664"/>
<protein>
    <submittedName>
        <fullName evidence="2">Uncharacterized protein</fullName>
    </submittedName>
</protein>
<evidence type="ECO:0000256" key="1">
    <source>
        <dbReference type="SAM" id="Phobius"/>
    </source>
</evidence>
<accession>W9KJ98</accession>
<dbReference type="EMBL" id="JH717899">
    <property type="protein sequence ID" value="EWZ41334.1"/>
    <property type="molecule type" value="Genomic_DNA"/>
</dbReference>
<dbReference type="Proteomes" id="UP000030766">
    <property type="component" value="Unassembled WGS sequence"/>
</dbReference>
<keyword evidence="1" id="KW-0812">Transmembrane</keyword>
<keyword evidence="1" id="KW-1133">Transmembrane helix</keyword>
<reference evidence="2" key="1">
    <citation type="submission" date="2011-06" db="EMBL/GenBank/DDBJ databases">
        <title>The Genome Sequence of Fusarium oxysporum Fo47.</title>
        <authorList>
            <consortium name="The Broad Institute Genome Sequencing Platform"/>
            <person name="Ma L.-J."/>
            <person name="Gale L.R."/>
            <person name="Schwartz D.C."/>
            <person name="Zhou S."/>
            <person name="Corby-Kistler H."/>
            <person name="Young S.K."/>
            <person name="Zeng Q."/>
            <person name="Gargeya S."/>
            <person name="Fitzgerald M."/>
            <person name="Haas B."/>
            <person name="Abouelleil A."/>
            <person name="Alvarado L."/>
            <person name="Arachchi H.M."/>
            <person name="Berlin A."/>
            <person name="Brown A."/>
            <person name="Chapman S.B."/>
            <person name="Chen Z."/>
            <person name="Dunbar C."/>
            <person name="Freedman E."/>
            <person name="Gearin G."/>
            <person name="Gellesch M."/>
            <person name="Goldberg J."/>
            <person name="Griggs A."/>
            <person name="Gujja S."/>
            <person name="Heiman D."/>
            <person name="Howarth C."/>
            <person name="Larson L."/>
            <person name="Lui A."/>
            <person name="MacDonald P.J.P."/>
            <person name="Mehta T."/>
            <person name="Montmayeur A."/>
            <person name="Murphy C."/>
            <person name="Neiman D."/>
            <person name="Pearson M."/>
            <person name="Priest M."/>
            <person name="Roberts A."/>
            <person name="Saif S."/>
            <person name="Shea T."/>
            <person name="Shenoy N."/>
            <person name="Sisk P."/>
            <person name="Stolte C."/>
            <person name="Sykes S."/>
            <person name="Wortman J."/>
            <person name="Nusbaum C."/>
            <person name="Birren B."/>
        </authorList>
    </citation>
    <scope>NUCLEOTIDE SEQUENCE [LARGE SCALE GENOMIC DNA]</scope>
    <source>
        <strain evidence="2">Fo47</strain>
    </source>
</reference>
<organism evidence="2">
    <name type="scientific">Fusarium oxysporum Fo47</name>
    <dbReference type="NCBI Taxonomy" id="660027"/>
    <lineage>
        <taxon>Eukaryota</taxon>
        <taxon>Fungi</taxon>
        <taxon>Dikarya</taxon>
        <taxon>Ascomycota</taxon>
        <taxon>Pezizomycotina</taxon>
        <taxon>Sordariomycetes</taxon>
        <taxon>Hypocreomycetidae</taxon>
        <taxon>Hypocreales</taxon>
        <taxon>Nectriaceae</taxon>
        <taxon>Fusarium</taxon>
        <taxon>Fusarium oxysporum species complex</taxon>
    </lineage>
</organism>
<keyword evidence="1" id="KW-0472">Membrane</keyword>
<gene>
    <name evidence="2" type="ORF">FOZG_06664</name>
</gene>
<dbReference type="AlphaFoldDB" id="W9KJ98"/>
<name>W9KJ98_FUSOX</name>
<proteinExistence type="predicted"/>